<organism evidence="3 4">
    <name type="scientific">Oceanidesulfovibrio marinus</name>
    <dbReference type="NCBI Taxonomy" id="370038"/>
    <lineage>
        <taxon>Bacteria</taxon>
        <taxon>Pseudomonadati</taxon>
        <taxon>Thermodesulfobacteriota</taxon>
        <taxon>Desulfovibrionia</taxon>
        <taxon>Desulfovibrionales</taxon>
        <taxon>Desulfovibrionaceae</taxon>
        <taxon>Oceanidesulfovibrio</taxon>
    </lineage>
</organism>
<dbReference type="Proteomes" id="UP000503251">
    <property type="component" value="Chromosome"/>
</dbReference>
<reference evidence="2 5" key="2">
    <citation type="submission" date="2019-04" db="EMBL/GenBank/DDBJ databases">
        <title>Isolation and culture of sulfate reducing bacteria from the cold seep of the South China Sea.</title>
        <authorList>
            <person name="Sun C."/>
            <person name="Liu R."/>
        </authorList>
    </citation>
    <scope>NUCLEOTIDE SEQUENCE [LARGE SCALE GENOMIC DNA]</scope>
    <source>
        <strain evidence="2 5">CS1</strain>
    </source>
</reference>
<dbReference type="EMBL" id="CP039543">
    <property type="protein sequence ID" value="QJT09534.1"/>
    <property type="molecule type" value="Genomic_DNA"/>
</dbReference>
<dbReference type="Pfam" id="PF13466">
    <property type="entry name" value="STAS_2"/>
    <property type="match status" value="1"/>
</dbReference>
<feature type="domain" description="STAS" evidence="1">
    <location>
        <begin position="1"/>
        <end position="91"/>
    </location>
</feature>
<evidence type="ECO:0000259" key="1">
    <source>
        <dbReference type="PROSITE" id="PS50801"/>
    </source>
</evidence>
<dbReference type="AlphaFoldDB" id="A0A6P1ZJ07"/>
<dbReference type="InterPro" id="IPR058548">
    <property type="entry name" value="MlaB-like_STAS"/>
</dbReference>
<evidence type="ECO:0000313" key="2">
    <source>
        <dbReference type="EMBL" id="QJT09534.1"/>
    </source>
</evidence>
<dbReference type="PROSITE" id="PS50801">
    <property type="entry name" value="STAS"/>
    <property type="match status" value="1"/>
</dbReference>
<dbReference type="EMBL" id="QMIF01000006">
    <property type="protein sequence ID" value="TVM33744.1"/>
    <property type="molecule type" value="Genomic_DNA"/>
</dbReference>
<evidence type="ECO:0000313" key="3">
    <source>
        <dbReference type="EMBL" id="TVM33744.1"/>
    </source>
</evidence>
<name>A0A6P1ZJ07_9BACT</name>
<gene>
    <name evidence="3" type="ORF">DQK91_11020</name>
    <name evidence="2" type="ORF">E8L03_11550</name>
</gene>
<sequence>MLVQLEGGYRVERVAELKAELLACLCREEPVELSLSVVDDVDPSFFLLLQSAVRTYEQYGKSLVLRHDLPARFRREAAWAGFPELVPQDAA</sequence>
<protein>
    <submittedName>
        <fullName evidence="2">STAS domain-containing protein</fullName>
    </submittedName>
</protein>
<keyword evidence="5" id="KW-1185">Reference proteome</keyword>
<reference evidence="3 4" key="1">
    <citation type="submission" date="2018-06" db="EMBL/GenBank/DDBJ databases">
        <title>Complete genome of Desulfovibrio marinus P48SEP.</title>
        <authorList>
            <person name="Crispim J.S."/>
            <person name="Vidigal P.M.P."/>
            <person name="Silva L.C.F."/>
            <person name="Araujo L.C."/>
            <person name="Laguardia C.N."/>
            <person name="Dias R.S."/>
            <person name="Sousa M.P."/>
            <person name="Paula S.O."/>
            <person name="Silva C."/>
        </authorList>
    </citation>
    <scope>NUCLEOTIDE SEQUENCE [LARGE SCALE GENOMIC DNA]</scope>
    <source>
        <strain evidence="3 4">P48SEP</strain>
    </source>
</reference>
<accession>A0A6P1ZJ07</accession>
<evidence type="ECO:0000313" key="5">
    <source>
        <dbReference type="Proteomes" id="UP000503251"/>
    </source>
</evidence>
<evidence type="ECO:0000313" key="4">
    <source>
        <dbReference type="Proteomes" id="UP000434052"/>
    </source>
</evidence>
<dbReference type="Proteomes" id="UP000434052">
    <property type="component" value="Unassembled WGS sequence"/>
</dbReference>
<dbReference type="RefSeq" id="WP_144305411.1">
    <property type="nucleotide sequence ID" value="NZ_CP039543.1"/>
</dbReference>
<proteinExistence type="predicted"/>
<dbReference type="InterPro" id="IPR002645">
    <property type="entry name" value="STAS_dom"/>
</dbReference>